<dbReference type="GeneID" id="5016414"/>
<dbReference type="Proteomes" id="UP000000600">
    <property type="component" value="Unassembled WGS sequence"/>
</dbReference>
<dbReference type="InParanoid" id="A0BXG5"/>
<protein>
    <recommendedName>
        <fullName evidence="3">HORMA domain-containing protein</fullName>
    </recommendedName>
</protein>
<dbReference type="HOGENOM" id="CLU_1513387_0_0_1"/>
<dbReference type="AlphaFoldDB" id="A0BXG5"/>
<proteinExistence type="predicted"/>
<gene>
    <name evidence="1" type="ORF">GSPATT00033085001</name>
</gene>
<evidence type="ECO:0008006" key="3">
    <source>
        <dbReference type="Google" id="ProtNLM"/>
    </source>
</evidence>
<evidence type="ECO:0000313" key="1">
    <source>
        <dbReference type="EMBL" id="CAK63232.1"/>
    </source>
</evidence>
<dbReference type="KEGG" id="ptm:GSPATT00033085001"/>
<accession>A0BXG5</accession>
<name>A0BXG5_PARTE</name>
<organism evidence="1 2">
    <name type="scientific">Paramecium tetraurelia</name>
    <dbReference type="NCBI Taxonomy" id="5888"/>
    <lineage>
        <taxon>Eukaryota</taxon>
        <taxon>Sar</taxon>
        <taxon>Alveolata</taxon>
        <taxon>Ciliophora</taxon>
        <taxon>Intramacronucleata</taxon>
        <taxon>Oligohymenophorea</taxon>
        <taxon>Peniculida</taxon>
        <taxon>Parameciidae</taxon>
        <taxon>Paramecium</taxon>
    </lineage>
</organism>
<dbReference type="RefSeq" id="XP_001430630.1">
    <property type="nucleotide sequence ID" value="XM_001430593.2"/>
</dbReference>
<sequence>MNSTKGTIQCLLSQFIRPYAILYDLLAEWEDDMTYPVIEYNKFRYQAESFGMNLFLYAYNYNVITQNNQIHNISIPLPNCIVQYKSELTEVNLFDKFVQLRAQELVKENEILQEHEGQNYRIQCRHQKICMVNFADKQMIMQPQILKTQNLSYRISFEDTPTQIQQRQSTIKRREFLF</sequence>
<dbReference type="STRING" id="5888.A0BXG5"/>
<dbReference type="EMBL" id="CT868024">
    <property type="protein sequence ID" value="CAK63232.1"/>
    <property type="molecule type" value="Genomic_DNA"/>
</dbReference>
<reference evidence="1 2" key="1">
    <citation type="journal article" date="2006" name="Nature">
        <title>Global trends of whole-genome duplications revealed by the ciliate Paramecium tetraurelia.</title>
        <authorList>
            <consortium name="Genoscope"/>
            <person name="Aury J.-M."/>
            <person name="Jaillon O."/>
            <person name="Duret L."/>
            <person name="Noel B."/>
            <person name="Jubin C."/>
            <person name="Porcel B.M."/>
            <person name="Segurens B."/>
            <person name="Daubin V."/>
            <person name="Anthouard V."/>
            <person name="Aiach N."/>
            <person name="Arnaiz O."/>
            <person name="Billaut A."/>
            <person name="Beisson J."/>
            <person name="Blanc I."/>
            <person name="Bouhouche K."/>
            <person name="Camara F."/>
            <person name="Duharcourt S."/>
            <person name="Guigo R."/>
            <person name="Gogendeau D."/>
            <person name="Katinka M."/>
            <person name="Keller A.-M."/>
            <person name="Kissmehl R."/>
            <person name="Klotz C."/>
            <person name="Koll F."/>
            <person name="Le Moue A."/>
            <person name="Lepere C."/>
            <person name="Malinsky S."/>
            <person name="Nowacki M."/>
            <person name="Nowak J.K."/>
            <person name="Plattner H."/>
            <person name="Poulain J."/>
            <person name="Ruiz F."/>
            <person name="Serrano V."/>
            <person name="Zagulski M."/>
            <person name="Dessen P."/>
            <person name="Betermier M."/>
            <person name="Weissenbach J."/>
            <person name="Scarpelli C."/>
            <person name="Schachter V."/>
            <person name="Sperling L."/>
            <person name="Meyer E."/>
            <person name="Cohen J."/>
            <person name="Wincker P."/>
        </authorList>
    </citation>
    <scope>NUCLEOTIDE SEQUENCE [LARGE SCALE GENOMIC DNA]</scope>
    <source>
        <strain evidence="1 2">Stock d4-2</strain>
    </source>
</reference>
<keyword evidence="2" id="KW-1185">Reference proteome</keyword>
<evidence type="ECO:0000313" key="2">
    <source>
        <dbReference type="Proteomes" id="UP000000600"/>
    </source>
</evidence>